<dbReference type="SUPFAM" id="SSF46689">
    <property type="entry name" value="Homeodomain-like"/>
    <property type="match status" value="1"/>
</dbReference>
<sequence length="207" mass="21884">MGRPRTNDDTVRERLVESATELFATRPLESITVRALAGAAGVATAAVYTLFGSKDALIAEVRNRAVAGLFHDVAAVPTSDDPLADLHALAVAYRRWGSTHGNLYMALFGGVQTFDPSGAIGTEDPVRPLLHAIDRALAASLLAGDATSIALSFWVTLHGLVTLELAGALNPATAETAFRTAIPATLRGWTPSEADRTLQHNETTQAR</sequence>
<gene>
    <name evidence="6" type="ORF">FXN61_43010</name>
</gene>
<dbReference type="InterPro" id="IPR025996">
    <property type="entry name" value="MT1864/Rv1816-like_C"/>
</dbReference>
<name>A0ABX1FVT4_9PSEU</name>
<dbReference type="InterPro" id="IPR001647">
    <property type="entry name" value="HTH_TetR"/>
</dbReference>
<keyword evidence="3" id="KW-0804">Transcription</keyword>
<dbReference type="InterPro" id="IPR036271">
    <property type="entry name" value="Tet_transcr_reg_TetR-rel_C_sf"/>
</dbReference>
<dbReference type="PANTHER" id="PTHR30055:SF234">
    <property type="entry name" value="HTH-TYPE TRANSCRIPTIONAL REGULATOR BETI"/>
    <property type="match status" value="1"/>
</dbReference>
<dbReference type="PRINTS" id="PR00455">
    <property type="entry name" value="HTHTETR"/>
</dbReference>
<evidence type="ECO:0000259" key="5">
    <source>
        <dbReference type="PROSITE" id="PS50977"/>
    </source>
</evidence>
<organism evidence="6 7">
    <name type="scientific">Lentzea indica</name>
    <dbReference type="NCBI Taxonomy" id="2604800"/>
    <lineage>
        <taxon>Bacteria</taxon>
        <taxon>Bacillati</taxon>
        <taxon>Actinomycetota</taxon>
        <taxon>Actinomycetes</taxon>
        <taxon>Pseudonocardiales</taxon>
        <taxon>Pseudonocardiaceae</taxon>
        <taxon>Lentzea</taxon>
    </lineage>
</organism>
<dbReference type="EMBL" id="VSRL01000320">
    <property type="protein sequence ID" value="NKE63137.1"/>
    <property type="molecule type" value="Genomic_DNA"/>
</dbReference>
<evidence type="ECO:0000313" key="6">
    <source>
        <dbReference type="EMBL" id="NKE63137.1"/>
    </source>
</evidence>
<dbReference type="InterPro" id="IPR009057">
    <property type="entry name" value="Homeodomain-like_sf"/>
</dbReference>
<dbReference type="Pfam" id="PF00440">
    <property type="entry name" value="TetR_N"/>
    <property type="match status" value="1"/>
</dbReference>
<evidence type="ECO:0000256" key="2">
    <source>
        <dbReference type="ARBA" id="ARBA00023125"/>
    </source>
</evidence>
<evidence type="ECO:0000256" key="3">
    <source>
        <dbReference type="ARBA" id="ARBA00023163"/>
    </source>
</evidence>
<keyword evidence="1" id="KW-0805">Transcription regulation</keyword>
<evidence type="ECO:0000256" key="1">
    <source>
        <dbReference type="ARBA" id="ARBA00023015"/>
    </source>
</evidence>
<protein>
    <submittedName>
        <fullName evidence="6">TetR/AcrR family transcriptional regulator</fullName>
    </submittedName>
</protein>
<feature type="domain" description="HTH tetR-type" evidence="5">
    <location>
        <begin position="9"/>
        <end position="69"/>
    </location>
</feature>
<accession>A0ABX1FVT4</accession>
<dbReference type="InterPro" id="IPR050109">
    <property type="entry name" value="HTH-type_TetR-like_transc_reg"/>
</dbReference>
<dbReference type="PROSITE" id="PS50977">
    <property type="entry name" value="HTH_TETR_2"/>
    <property type="match status" value="1"/>
</dbReference>
<reference evidence="6 7" key="1">
    <citation type="submission" date="2019-08" db="EMBL/GenBank/DDBJ databases">
        <title>Lentzea from Indian Himalayas.</title>
        <authorList>
            <person name="Mandal S."/>
            <person name="Mallick Gupta A."/>
            <person name="Maiti P.K."/>
            <person name="Sarkar J."/>
            <person name="Mandal S."/>
        </authorList>
    </citation>
    <scope>NUCLEOTIDE SEQUENCE [LARGE SCALE GENOMIC DNA]</scope>
    <source>
        <strain evidence="6 7">PSKA42</strain>
    </source>
</reference>
<dbReference type="PANTHER" id="PTHR30055">
    <property type="entry name" value="HTH-TYPE TRANSCRIPTIONAL REGULATOR RUTR"/>
    <property type="match status" value="1"/>
</dbReference>
<dbReference type="SUPFAM" id="SSF48498">
    <property type="entry name" value="Tetracyclin repressor-like, C-terminal domain"/>
    <property type="match status" value="1"/>
</dbReference>
<comment type="caution">
    <text evidence="6">The sequence shown here is derived from an EMBL/GenBank/DDBJ whole genome shotgun (WGS) entry which is preliminary data.</text>
</comment>
<dbReference type="Pfam" id="PF13305">
    <property type="entry name" value="TetR_C_33"/>
    <property type="match status" value="1"/>
</dbReference>
<dbReference type="Proteomes" id="UP001515943">
    <property type="component" value="Unassembled WGS sequence"/>
</dbReference>
<feature type="DNA-binding region" description="H-T-H motif" evidence="4">
    <location>
        <begin position="32"/>
        <end position="51"/>
    </location>
</feature>
<evidence type="ECO:0000313" key="7">
    <source>
        <dbReference type="Proteomes" id="UP001515943"/>
    </source>
</evidence>
<evidence type="ECO:0000256" key="4">
    <source>
        <dbReference type="PROSITE-ProRule" id="PRU00335"/>
    </source>
</evidence>
<dbReference type="RefSeq" id="WP_167979736.1">
    <property type="nucleotide sequence ID" value="NZ_VSRL01000320.1"/>
</dbReference>
<keyword evidence="2 4" id="KW-0238">DNA-binding</keyword>
<proteinExistence type="predicted"/>
<dbReference type="Gene3D" id="1.10.357.10">
    <property type="entry name" value="Tetracycline Repressor, domain 2"/>
    <property type="match status" value="1"/>
</dbReference>
<keyword evidence="7" id="KW-1185">Reference proteome</keyword>